<dbReference type="EMBL" id="MU117961">
    <property type="protein sequence ID" value="KAF9654289.1"/>
    <property type="molecule type" value="Genomic_DNA"/>
</dbReference>
<protein>
    <submittedName>
        <fullName evidence="1">NAD-P-binding protein</fullName>
    </submittedName>
</protein>
<evidence type="ECO:0000313" key="2">
    <source>
        <dbReference type="Proteomes" id="UP000886501"/>
    </source>
</evidence>
<keyword evidence="2" id="KW-1185">Reference proteome</keyword>
<accession>A0ACB6ZXF6</accession>
<reference evidence="1" key="1">
    <citation type="submission" date="2019-10" db="EMBL/GenBank/DDBJ databases">
        <authorList>
            <consortium name="DOE Joint Genome Institute"/>
            <person name="Kuo A."/>
            <person name="Miyauchi S."/>
            <person name="Kiss E."/>
            <person name="Drula E."/>
            <person name="Kohler A."/>
            <person name="Sanchez-Garcia M."/>
            <person name="Andreopoulos B."/>
            <person name="Barry K.W."/>
            <person name="Bonito G."/>
            <person name="Buee M."/>
            <person name="Carver A."/>
            <person name="Chen C."/>
            <person name="Cichocki N."/>
            <person name="Clum A."/>
            <person name="Culley D."/>
            <person name="Crous P.W."/>
            <person name="Fauchery L."/>
            <person name="Girlanda M."/>
            <person name="Hayes R."/>
            <person name="Keri Z."/>
            <person name="Labutti K."/>
            <person name="Lipzen A."/>
            <person name="Lombard V."/>
            <person name="Magnuson J."/>
            <person name="Maillard F."/>
            <person name="Morin E."/>
            <person name="Murat C."/>
            <person name="Nolan M."/>
            <person name="Ohm R."/>
            <person name="Pangilinan J."/>
            <person name="Pereira M."/>
            <person name="Perotto S."/>
            <person name="Peter M."/>
            <person name="Riley R."/>
            <person name="Sitrit Y."/>
            <person name="Stielow B."/>
            <person name="Szollosi G."/>
            <person name="Zifcakova L."/>
            <person name="Stursova M."/>
            <person name="Spatafora J.W."/>
            <person name="Tedersoo L."/>
            <person name="Vaario L.-M."/>
            <person name="Yamada A."/>
            <person name="Yan M."/>
            <person name="Wang P."/>
            <person name="Xu J."/>
            <person name="Bruns T."/>
            <person name="Baldrian P."/>
            <person name="Vilgalys R."/>
            <person name="Henrissat B."/>
            <person name="Grigoriev I.V."/>
            <person name="Hibbett D."/>
            <person name="Nagy L.G."/>
            <person name="Martin F.M."/>
        </authorList>
    </citation>
    <scope>NUCLEOTIDE SEQUENCE</scope>
    <source>
        <strain evidence="1">P2</strain>
    </source>
</reference>
<name>A0ACB6ZXF6_THEGA</name>
<gene>
    <name evidence="1" type="ORF">BDM02DRAFT_3106597</name>
</gene>
<organism evidence="1 2">
    <name type="scientific">Thelephora ganbajun</name>
    <name type="common">Ganba fungus</name>
    <dbReference type="NCBI Taxonomy" id="370292"/>
    <lineage>
        <taxon>Eukaryota</taxon>
        <taxon>Fungi</taxon>
        <taxon>Dikarya</taxon>
        <taxon>Basidiomycota</taxon>
        <taxon>Agaricomycotina</taxon>
        <taxon>Agaricomycetes</taxon>
        <taxon>Thelephorales</taxon>
        <taxon>Thelephoraceae</taxon>
        <taxon>Thelephora</taxon>
    </lineage>
</organism>
<reference evidence="1" key="2">
    <citation type="journal article" date="2020" name="Nat. Commun.">
        <title>Large-scale genome sequencing of mycorrhizal fungi provides insights into the early evolution of symbiotic traits.</title>
        <authorList>
            <person name="Miyauchi S."/>
            <person name="Kiss E."/>
            <person name="Kuo A."/>
            <person name="Drula E."/>
            <person name="Kohler A."/>
            <person name="Sanchez-Garcia M."/>
            <person name="Morin E."/>
            <person name="Andreopoulos B."/>
            <person name="Barry K.W."/>
            <person name="Bonito G."/>
            <person name="Buee M."/>
            <person name="Carver A."/>
            <person name="Chen C."/>
            <person name="Cichocki N."/>
            <person name="Clum A."/>
            <person name="Culley D."/>
            <person name="Crous P.W."/>
            <person name="Fauchery L."/>
            <person name="Girlanda M."/>
            <person name="Hayes R.D."/>
            <person name="Keri Z."/>
            <person name="LaButti K."/>
            <person name="Lipzen A."/>
            <person name="Lombard V."/>
            <person name="Magnuson J."/>
            <person name="Maillard F."/>
            <person name="Murat C."/>
            <person name="Nolan M."/>
            <person name="Ohm R.A."/>
            <person name="Pangilinan J."/>
            <person name="Pereira M.F."/>
            <person name="Perotto S."/>
            <person name="Peter M."/>
            <person name="Pfister S."/>
            <person name="Riley R."/>
            <person name="Sitrit Y."/>
            <person name="Stielow J.B."/>
            <person name="Szollosi G."/>
            <person name="Zifcakova L."/>
            <person name="Stursova M."/>
            <person name="Spatafora J.W."/>
            <person name="Tedersoo L."/>
            <person name="Vaario L.M."/>
            <person name="Yamada A."/>
            <person name="Yan M."/>
            <person name="Wang P."/>
            <person name="Xu J."/>
            <person name="Bruns T."/>
            <person name="Baldrian P."/>
            <person name="Vilgalys R."/>
            <person name="Dunand C."/>
            <person name="Henrissat B."/>
            <person name="Grigoriev I.V."/>
            <person name="Hibbett D."/>
            <person name="Nagy L.G."/>
            <person name="Martin F.M."/>
        </authorList>
    </citation>
    <scope>NUCLEOTIDE SEQUENCE</scope>
    <source>
        <strain evidence="1">P2</strain>
    </source>
</reference>
<sequence length="283" mass="30814">MSSTFAIVGSGSLGAFLINEFLTYKAAGAVTTLKIISRSETIKSTNPEWFAKGAELAQVDYTNESSIVAAFKDVDVVISTIGSRVVDQQEALANAAKAAGVKLFVPSEYGVDTESATSGPFLAKKKFSEFLKEIDLQYVKIFTGLWTDYCLSPFLGWKFAEGKVTFGGSGDAKLSFTHRTDVARYIAYVLTRTPPSELAWKVLRIQGELTSFNKIVADYEAKTGKKLEVTRTPREVLAEGAGQGDIIAFLYYEWDVHGGSVGSHLSNDLYPDWNPKSVIDAVA</sequence>
<evidence type="ECO:0000313" key="1">
    <source>
        <dbReference type="EMBL" id="KAF9654289.1"/>
    </source>
</evidence>
<dbReference type="Proteomes" id="UP000886501">
    <property type="component" value="Unassembled WGS sequence"/>
</dbReference>
<comment type="caution">
    <text evidence="1">The sequence shown here is derived from an EMBL/GenBank/DDBJ whole genome shotgun (WGS) entry which is preliminary data.</text>
</comment>
<proteinExistence type="predicted"/>